<evidence type="ECO:0000313" key="3">
    <source>
        <dbReference type="Proteomes" id="UP001523216"/>
    </source>
</evidence>
<name>A0ABT0XY97_9ACTN</name>
<dbReference type="RefSeq" id="WP_251798609.1">
    <property type="nucleotide sequence ID" value="NZ_JAMQOL010000017.1"/>
</dbReference>
<evidence type="ECO:0000313" key="2">
    <source>
        <dbReference type="EMBL" id="MCM4078760.1"/>
    </source>
</evidence>
<organism evidence="2 3">
    <name type="scientific">Paractinoplanes hotanensis</name>
    <dbReference type="NCBI Taxonomy" id="2906497"/>
    <lineage>
        <taxon>Bacteria</taxon>
        <taxon>Bacillati</taxon>
        <taxon>Actinomycetota</taxon>
        <taxon>Actinomycetes</taxon>
        <taxon>Micromonosporales</taxon>
        <taxon>Micromonosporaceae</taxon>
        <taxon>Paractinoplanes</taxon>
    </lineage>
</organism>
<sequence>MTSSTAQEDDLVGKIMSLLDKIEQKTNDLQNSINSKIGYLPGFLQDKVVSGWNRFCDFMRQVWADVREFVSNMGSPSTLATTANAWSDRIGGPVSGRVQAADAGMLEIDTNWDGDAAEAYRQMLPLQKAALEKVKAVYSDGIATALGEMVKAIYVFWGGLVVALVALIIGIVGAASSSATLLGLPAAPFIAAGAAAAAAAAFAAGGLTLKATASAANSTLRQKLNDNVGYRDGAWPPATTG</sequence>
<protein>
    <submittedName>
        <fullName evidence="2">Uncharacterized protein</fullName>
    </submittedName>
</protein>
<accession>A0ABT0XY97</accession>
<keyword evidence="3" id="KW-1185">Reference proteome</keyword>
<evidence type="ECO:0000256" key="1">
    <source>
        <dbReference type="SAM" id="Phobius"/>
    </source>
</evidence>
<comment type="caution">
    <text evidence="2">The sequence shown here is derived from an EMBL/GenBank/DDBJ whole genome shotgun (WGS) entry which is preliminary data.</text>
</comment>
<gene>
    <name evidence="2" type="ORF">LXN57_14390</name>
</gene>
<proteinExistence type="predicted"/>
<dbReference type="Proteomes" id="UP001523216">
    <property type="component" value="Unassembled WGS sequence"/>
</dbReference>
<keyword evidence="1" id="KW-1133">Transmembrane helix</keyword>
<reference evidence="2 3" key="1">
    <citation type="submission" date="2022-06" db="EMBL/GenBank/DDBJ databases">
        <title>Actinoplanes abujensis sp. nov., isolated from Nigerian arid soil.</title>
        <authorList>
            <person name="Ding P."/>
        </authorList>
    </citation>
    <scope>NUCLEOTIDE SEQUENCE [LARGE SCALE GENOMIC DNA]</scope>
    <source>
        <strain evidence="3">TRM88002</strain>
    </source>
</reference>
<keyword evidence="1" id="KW-0812">Transmembrane</keyword>
<feature type="transmembrane region" description="Helical" evidence="1">
    <location>
        <begin position="154"/>
        <end position="175"/>
    </location>
</feature>
<keyword evidence="1" id="KW-0472">Membrane</keyword>
<dbReference type="EMBL" id="JAMQOL010000017">
    <property type="protein sequence ID" value="MCM4078760.1"/>
    <property type="molecule type" value="Genomic_DNA"/>
</dbReference>
<feature type="transmembrane region" description="Helical" evidence="1">
    <location>
        <begin position="187"/>
        <end position="209"/>
    </location>
</feature>